<evidence type="ECO:0000256" key="1">
    <source>
        <dbReference type="ARBA" id="ARBA00022737"/>
    </source>
</evidence>
<feature type="domain" description="K Homology" evidence="4">
    <location>
        <begin position="1001"/>
        <end position="1078"/>
    </location>
</feature>
<dbReference type="EMBL" id="QGML01000596">
    <property type="protein sequence ID" value="TVY91276.1"/>
    <property type="molecule type" value="Genomic_DNA"/>
</dbReference>
<dbReference type="SUPFAM" id="SSF54791">
    <property type="entry name" value="Eukaryotic type KH-domain (KH-domain type I)"/>
    <property type="match status" value="9"/>
</dbReference>
<feature type="compositionally biased region" description="Polar residues" evidence="3">
    <location>
        <begin position="884"/>
        <end position="896"/>
    </location>
</feature>
<evidence type="ECO:0000256" key="3">
    <source>
        <dbReference type="SAM" id="MobiDB-lite"/>
    </source>
</evidence>
<comment type="caution">
    <text evidence="5">The sequence shown here is derived from an EMBL/GenBank/DDBJ whole genome shotgun (WGS) entry which is preliminary data.</text>
</comment>
<feature type="domain" description="K Homology" evidence="4">
    <location>
        <begin position="1082"/>
        <end position="1150"/>
    </location>
</feature>
<evidence type="ECO:0000313" key="5">
    <source>
        <dbReference type="EMBL" id="TVY91276.1"/>
    </source>
</evidence>
<organism evidence="5 6">
    <name type="scientific">Lachnellula willkommii</name>
    <dbReference type="NCBI Taxonomy" id="215461"/>
    <lineage>
        <taxon>Eukaryota</taxon>
        <taxon>Fungi</taxon>
        <taxon>Dikarya</taxon>
        <taxon>Ascomycota</taxon>
        <taxon>Pezizomycotina</taxon>
        <taxon>Leotiomycetes</taxon>
        <taxon>Helotiales</taxon>
        <taxon>Lachnaceae</taxon>
        <taxon>Lachnellula</taxon>
    </lineage>
</organism>
<evidence type="ECO:0000313" key="6">
    <source>
        <dbReference type="Proteomes" id="UP000315522"/>
    </source>
</evidence>
<dbReference type="InterPro" id="IPR004087">
    <property type="entry name" value="KH_dom"/>
</dbReference>
<dbReference type="Pfam" id="PF00013">
    <property type="entry name" value="KH_1"/>
    <property type="match status" value="7"/>
</dbReference>
<keyword evidence="1" id="KW-0677">Repeat</keyword>
<evidence type="ECO:0000259" key="4">
    <source>
        <dbReference type="SMART" id="SM00322"/>
    </source>
</evidence>
<keyword evidence="2" id="KW-0694">RNA-binding</keyword>
<sequence length="1345" mass="145430">MASADVTTLNGSSNADSGSTKLSAAQRLMQKHDEPHNPTIEDVPDEEDLTPHPHPTSSSILESTDEPTAAPGWAAPMSAKAAGKRKDAPSGKTTAPVLDTQSDESFPGLGGSKVPVRTAPSAWVSKTGPPVTNGSTNGTPTNGTSTPVPARSTPPAPPVASQRVPKAAAPSSKNLSEEDAKKESEEARKNEPYVKSYIFDPKELSRSATKKPLPDLLRDINKKYRLNFTQTTGAGGAIKITVASTKRYEGIIQQALKELGSYVTKTSEKVSIPRSARAQLIGRGGANIKSLQEQSGARIQMPKLEDTPEAADDDDDMINVVVEGNPFAIRLAKDGITRTVSAHDSNVNAKLRTIPAEFFPFISGAHNSNANALEGRHGIQVRVPSHHTWTTQPPPELPPKGQAPAFVPAAGDQHITLGGDRAGVQAARAEIEALAQQLRQQLTLDQVAINKGRHQFIVGGRGIPVQDFFAETGCAIILPGDDDDEMITIVGPADKIQLATEKAMDLAMGMQNQSLDISRQLRSIPGARDHARNITQYLRDRNEIEKIERLHQAHIFTPFDVDGGAAPWELYSRDGKNTIRAQSEIKNIVMAHPPSRMASVPIDPFFHQYLRNDITPTVQQDYGVHVVIPNASHANAPVLLVFEGEDGTEPEYQIPRGAPSNSDVQAFQKGLQDAQKHILDIISKQAKIISTTIDVPRIFHDKLKKFIKKEQQDREADQIPVRVSAAGTLVTLRGPAPAVESLATKVNEFVQQAIADEKERGFTLSFAFPKEKAGKLVGKGYGHLAELRERFDVDINVQNGEVEIKGPKAKAEAAKSHIQTLGRQYEDEAESTLNIEPQYHSELIGAKGAIINRLQDRYKVQIHFPRQKSSKDDESNADAASDAGQQRSQNKKQQPPNHVIVKGSKSGVAKATEEILSLLQYNKDNSHEATVTVKAGQISSLIGQRGNGMDEIRQSTGARVDVPNAKELSDDNEVVIKIKGTQSQMTQAKKLIGEKRDVYNKTIKKTLAVDKKHHGALIGPGGSKIRDIVVKSGGSDNPREIVRTVQFPKAEADGNVIKIEGMEDIVEKIIETINQIVSTLESQETAEVNVPTDKHRMLIGRGGSDKKALESKFNVTLDIPRQGNGQTAVKISGQPEDVAKAKLHIEDLVKEQEGQTVVVPRKVHHSVADNGQFFRRLRNDGVTVDHAGSKVPPKPAAPTNVRANGGAMPLITDNATESADVHSWKTVDLSASDLTGDIPWILRGPPDNVAKAQAAVEAAIKQALENSTIGYLTLPDPSTYRYVIGPKGKNVDSIRKDTGCKITVPRDQTKDEAIEVVGSADGVEAAKVLILKAVKDGNTSNGNRS</sequence>
<dbReference type="Pfam" id="PF22952">
    <property type="entry name" value="KH_11"/>
    <property type="match status" value="1"/>
</dbReference>
<dbReference type="GO" id="GO:0003723">
    <property type="term" value="F:RNA binding"/>
    <property type="evidence" value="ECO:0007669"/>
    <property type="project" value="UniProtKB-UniRule"/>
</dbReference>
<feature type="domain" description="K Homology" evidence="4">
    <location>
        <begin position="345"/>
        <end position="436"/>
    </location>
</feature>
<dbReference type="InterPro" id="IPR054548">
    <property type="entry name" value="SCP160-like_KH"/>
</dbReference>
<dbReference type="CDD" id="cd00105">
    <property type="entry name" value="KH-I"/>
    <property type="match status" value="1"/>
</dbReference>
<feature type="region of interest" description="Disordered" evidence="3">
    <location>
        <begin position="1"/>
        <end position="189"/>
    </location>
</feature>
<feature type="domain" description="K Homology" evidence="4">
    <location>
        <begin position="264"/>
        <end position="341"/>
    </location>
</feature>
<feature type="compositionally biased region" description="Basic and acidic residues" evidence="3">
    <location>
        <begin position="175"/>
        <end position="189"/>
    </location>
</feature>
<dbReference type="CDD" id="cd22408">
    <property type="entry name" value="KH-I_Vigilin_rpt4"/>
    <property type="match status" value="1"/>
</dbReference>
<accession>A0A559MEB1</accession>
<dbReference type="Gene3D" id="3.30.1370.10">
    <property type="entry name" value="K Homology domain, type 1"/>
    <property type="match status" value="9"/>
</dbReference>
<name>A0A559MEB1_9HELO</name>
<feature type="domain" description="K Homology" evidence="4">
    <location>
        <begin position="827"/>
        <end position="920"/>
    </location>
</feature>
<gene>
    <name evidence="5" type="primary">vgl1</name>
    <name evidence="5" type="ORF">LAWI1_G002851</name>
</gene>
<dbReference type="InterPro" id="IPR036612">
    <property type="entry name" value="KH_dom_type_1_sf"/>
</dbReference>
<protein>
    <submittedName>
        <fullName evidence="5">Vigilin</fullName>
    </submittedName>
</protein>
<dbReference type="SMART" id="SM00322">
    <property type="entry name" value="KH"/>
    <property type="match status" value="9"/>
</dbReference>
<feature type="domain" description="K Homology" evidence="4">
    <location>
        <begin position="441"/>
        <end position="508"/>
    </location>
</feature>
<feature type="compositionally biased region" description="Low complexity" evidence="3">
    <location>
        <begin position="127"/>
        <end position="151"/>
    </location>
</feature>
<feature type="domain" description="K Homology" evidence="4">
    <location>
        <begin position="760"/>
        <end position="823"/>
    </location>
</feature>
<evidence type="ECO:0000256" key="2">
    <source>
        <dbReference type="PROSITE-ProRule" id="PRU00117"/>
    </source>
</evidence>
<feature type="compositionally biased region" description="Polar residues" evidence="3">
    <location>
        <begin position="1"/>
        <end position="23"/>
    </location>
</feature>
<dbReference type="CDD" id="cd02394">
    <property type="entry name" value="KH-I_Vigilin_rpt6"/>
    <property type="match status" value="2"/>
</dbReference>
<dbReference type="PANTHER" id="PTHR10288">
    <property type="entry name" value="KH DOMAIN CONTAINING RNA BINDING PROTEIN"/>
    <property type="match status" value="1"/>
</dbReference>
<feature type="domain" description="K Homology" evidence="4">
    <location>
        <begin position="1266"/>
        <end position="1335"/>
    </location>
</feature>
<dbReference type="InterPro" id="IPR004088">
    <property type="entry name" value="KH_dom_type_1"/>
</dbReference>
<feature type="region of interest" description="Disordered" evidence="3">
    <location>
        <begin position="864"/>
        <end position="906"/>
    </location>
</feature>
<keyword evidence="6" id="KW-1185">Reference proteome</keyword>
<feature type="domain" description="K Homology" evidence="4">
    <location>
        <begin position="925"/>
        <end position="997"/>
    </location>
</feature>
<proteinExistence type="predicted"/>
<reference evidence="5 6" key="1">
    <citation type="submission" date="2018-05" db="EMBL/GenBank/DDBJ databases">
        <title>Genome sequencing and assembly of the regulated plant pathogen Lachnellula willkommii and related sister species for the development of diagnostic species identification markers.</title>
        <authorList>
            <person name="Giroux E."/>
            <person name="Bilodeau G."/>
        </authorList>
    </citation>
    <scope>NUCLEOTIDE SEQUENCE [LARGE SCALE GENOMIC DNA]</scope>
    <source>
        <strain evidence="5 6">CBS 172.35</strain>
    </source>
</reference>
<dbReference type="PROSITE" id="PS50084">
    <property type="entry name" value="KH_TYPE_1"/>
    <property type="match status" value="8"/>
</dbReference>
<dbReference type="Proteomes" id="UP000315522">
    <property type="component" value="Unassembled WGS sequence"/>
</dbReference>